<evidence type="ECO:0000259" key="2">
    <source>
        <dbReference type="Pfam" id="PF06761"/>
    </source>
</evidence>
<sequence>MQRFWHSITTRFSLFAIGFVALAALLVSCAVIFEWPLVWIVPPLALVLLVASAVWWLQRRRRQRDAASFGGMLEQQTAGAVPKAGPTQREETEAIRKRMLEAIGTIKTSKLGQLSGDAALYELPWYMVIGNPAAGKSTAIANSGLQFPFADSKIVQGIGGTRNCDWFFTTDGILLDTAGRYSVNDEDRAEWFGFLALLKKHRKRAPINGIIIAVSIAELTGSRPEFAINLAKNLRQRVQELTEKLEVHAPVYVVFTKADLITGFNEFFQDTERGERDRVWGATLPYSQTSSRQDVLEQFDQRFDELYDGLKELSLASMALQQQERMPPGVFTFPLEFSAIKGSLRAFIATLFEENPFQFKPVMRGFYFTSALQEGMSVSASSERVAQRFDLKLQPQQQNAVQDQHGYFLLNLFRKVIFADKELVAQYASPAKTRVRYATFFAATALVGLALAGWSWSYMANRQLVANVQADLDQAIKVQDKRLDLQSRFEALEIMQDRIEQLDSYRNSRPVSLGLGLYQGDLLERKLREEYFSGVREVMLAPVSQSLEAFLAEVNAGASRLQPMASTPQSGAVSASAAATLPAPAGTLAAPVAATPTAALASAPAAAPPATAAAVNLGAQQFKDASPANVEDAYNALKTYLMLSDKSRAEASHLNDQLTRFWRVWLDSNRGSMPREQMIRSAERMISFYLTQINDPSWPQIDSKLALVDQSRDSLRRVVRGMPARERVYADVKARAATRFASMTVARIVGEQDKELVLGSYAIPGTFTRDAWEQFIQQAFQEAANRELQSADWVLKTASKDDLTLEGSPEQIQKALVELYKTDYAKE</sequence>
<dbReference type="AlphaFoldDB" id="A0AAJ4MXM9"/>
<dbReference type="PANTHER" id="PTHR36153">
    <property type="entry name" value="INNER MEMBRANE PROTEIN-RELATED"/>
    <property type="match status" value="1"/>
</dbReference>
<feature type="domain" description="Type VI secretion system component TssM1 N-terminal" evidence="3">
    <location>
        <begin position="185"/>
        <end position="442"/>
    </location>
</feature>
<dbReference type="PROSITE" id="PS51257">
    <property type="entry name" value="PROKAR_LIPOPROTEIN"/>
    <property type="match status" value="1"/>
</dbReference>
<keyword evidence="1" id="KW-0472">Membrane</keyword>
<dbReference type="Pfam" id="PF06761">
    <property type="entry name" value="IcmF-related"/>
    <property type="match status" value="1"/>
</dbReference>
<dbReference type="InterPro" id="IPR025743">
    <property type="entry name" value="TssM1_N"/>
</dbReference>
<dbReference type="Pfam" id="PF14331">
    <property type="entry name" value="IcmF-related_N"/>
    <property type="match status" value="1"/>
</dbReference>
<dbReference type="InterPro" id="IPR017731">
    <property type="entry name" value="TssM1-like"/>
</dbReference>
<keyword evidence="1" id="KW-1133">Transmembrane helix</keyword>
<dbReference type="CDD" id="cd00882">
    <property type="entry name" value="Ras_like_GTPase"/>
    <property type="match status" value="1"/>
</dbReference>
<accession>A0AAJ4MXM9</accession>
<dbReference type="Proteomes" id="UP000662821">
    <property type="component" value="Chromosome"/>
</dbReference>
<evidence type="ECO:0000313" key="4">
    <source>
        <dbReference type="EMBL" id="QSX99189.1"/>
    </source>
</evidence>
<keyword evidence="1" id="KW-0812">Transmembrane</keyword>
<evidence type="ECO:0000259" key="3">
    <source>
        <dbReference type="Pfam" id="PF14331"/>
    </source>
</evidence>
<dbReference type="InterPro" id="IPR009612">
    <property type="entry name" value="IcmF-rel"/>
</dbReference>
<evidence type="ECO:0000256" key="1">
    <source>
        <dbReference type="SAM" id="Phobius"/>
    </source>
</evidence>
<reference evidence="4 5" key="1">
    <citation type="submission" date="2021-03" db="EMBL/GenBank/DDBJ databases">
        <title>Draft genome sequence of Janthinobacterium sp. strain PLB02 isolated from infected primmorphs (Lubomirskia baicalensis).</title>
        <authorList>
            <person name="Chernogor L.I."/>
            <person name="Belikov S.I."/>
            <person name="Petrushin I.S."/>
        </authorList>
    </citation>
    <scope>NUCLEOTIDE SEQUENCE [LARGE SCALE GENOMIC DNA]</scope>
    <source>
        <strain evidence="4 5">PLB02</strain>
    </source>
</reference>
<feature type="transmembrane region" description="Helical" evidence="1">
    <location>
        <begin position="39"/>
        <end position="57"/>
    </location>
</feature>
<dbReference type="Gene3D" id="3.40.50.300">
    <property type="entry name" value="P-loop containing nucleotide triphosphate hydrolases"/>
    <property type="match status" value="1"/>
</dbReference>
<dbReference type="SUPFAM" id="SSF52540">
    <property type="entry name" value="P-loop containing nucleoside triphosphate hydrolases"/>
    <property type="match status" value="1"/>
</dbReference>
<gene>
    <name evidence="4" type="primary">tssM</name>
    <name evidence="4" type="ORF">J3P46_13810</name>
</gene>
<proteinExistence type="predicted"/>
<evidence type="ECO:0000313" key="5">
    <source>
        <dbReference type="Proteomes" id="UP000662821"/>
    </source>
</evidence>
<dbReference type="NCBIfam" id="TIGR03348">
    <property type="entry name" value="VI_IcmF"/>
    <property type="match status" value="1"/>
</dbReference>
<dbReference type="InterPro" id="IPR053156">
    <property type="entry name" value="T6SS_TssM-like"/>
</dbReference>
<dbReference type="EMBL" id="CP071520">
    <property type="protein sequence ID" value="QSX99189.1"/>
    <property type="molecule type" value="Genomic_DNA"/>
</dbReference>
<name>A0AAJ4MXM9_9BURK</name>
<feature type="non-terminal residue" evidence="4">
    <location>
        <position position="827"/>
    </location>
</feature>
<dbReference type="RefSeq" id="WP_208672499.1">
    <property type="nucleotide sequence ID" value="NZ_CP071520.1"/>
</dbReference>
<dbReference type="InterPro" id="IPR027417">
    <property type="entry name" value="P-loop_NTPase"/>
</dbReference>
<protein>
    <submittedName>
        <fullName evidence="4">Type VI secretion system membrane subunit TssM</fullName>
    </submittedName>
</protein>
<feature type="transmembrane region" description="Helical" evidence="1">
    <location>
        <begin position="437"/>
        <end position="459"/>
    </location>
</feature>
<feature type="transmembrane region" description="Helical" evidence="1">
    <location>
        <begin position="12"/>
        <end position="33"/>
    </location>
</feature>
<feature type="domain" description="IcmF-related" evidence="2">
    <location>
        <begin position="490"/>
        <end position="826"/>
    </location>
</feature>
<dbReference type="PANTHER" id="PTHR36153:SF1">
    <property type="entry name" value="TYPE VI SECRETION SYSTEM COMPONENT TSSM1"/>
    <property type="match status" value="1"/>
</dbReference>
<organism evidence="4 5">
    <name type="scientific">Janthinobacterium lividum</name>
    <dbReference type="NCBI Taxonomy" id="29581"/>
    <lineage>
        <taxon>Bacteria</taxon>
        <taxon>Pseudomonadati</taxon>
        <taxon>Pseudomonadota</taxon>
        <taxon>Betaproteobacteria</taxon>
        <taxon>Burkholderiales</taxon>
        <taxon>Oxalobacteraceae</taxon>
        <taxon>Janthinobacterium</taxon>
    </lineage>
</organism>